<dbReference type="EMBL" id="HBUF01352568">
    <property type="protein sequence ID" value="CAG6715020.1"/>
    <property type="molecule type" value="Transcribed_RNA"/>
</dbReference>
<name>A0A8D8Y1S9_9HEMI</name>
<dbReference type="EMBL" id="HBUF01352567">
    <property type="protein sequence ID" value="CAG6715018.1"/>
    <property type="molecule type" value="Transcribed_RNA"/>
</dbReference>
<dbReference type="EMBL" id="HBUF01352566">
    <property type="protein sequence ID" value="CAG6715016.1"/>
    <property type="molecule type" value="Transcribed_RNA"/>
</dbReference>
<organism evidence="1">
    <name type="scientific">Cacopsylla melanoneura</name>
    <dbReference type="NCBI Taxonomy" id="428564"/>
    <lineage>
        <taxon>Eukaryota</taxon>
        <taxon>Metazoa</taxon>
        <taxon>Ecdysozoa</taxon>
        <taxon>Arthropoda</taxon>
        <taxon>Hexapoda</taxon>
        <taxon>Insecta</taxon>
        <taxon>Pterygota</taxon>
        <taxon>Neoptera</taxon>
        <taxon>Paraneoptera</taxon>
        <taxon>Hemiptera</taxon>
        <taxon>Sternorrhyncha</taxon>
        <taxon>Psylloidea</taxon>
        <taxon>Psyllidae</taxon>
        <taxon>Psyllinae</taxon>
        <taxon>Cacopsylla</taxon>
    </lineage>
</organism>
<dbReference type="EMBL" id="HBUF01352564">
    <property type="protein sequence ID" value="CAG6715012.1"/>
    <property type="molecule type" value="Transcribed_RNA"/>
</dbReference>
<dbReference type="EMBL" id="HBUF01352563">
    <property type="protein sequence ID" value="CAG6715010.1"/>
    <property type="molecule type" value="Transcribed_RNA"/>
</dbReference>
<accession>A0A8D8Y1S9</accession>
<dbReference type="EMBL" id="HBUF01352565">
    <property type="protein sequence ID" value="CAG6715014.1"/>
    <property type="molecule type" value="Transcribed_RNA"/>
</dbReference>
<sequence length="100" mass="11273">MRAVPCGAALRRRTCTRLRSFCTRLSAGGVRLAAVDCMNQRRSTTGCGQIRPKWRTPRSRSVPIWSYCGTVVSRSYWPVCETVGARPPNKGRTFHRSDKD</sequence>
<evidence type="ECO:0000313" key="1">
    <source>
        <dbReference type="EMBL" id="CAG6715010.1"/>
    </source>
</evidence>
<proteinExistence type="predicted"/>
<dbReference type="AlphaFoldDB" id="A0A8D8Y1S9"/>
<reference evidence="1" key="1">
    <citation type="submission" date="2021-05" db="EMBL/GenBank/DDBJ databases">
        <authorList>
            <person name="Alioto T."/>
            <person name="Alioto T."/>
            <person name="Gomez Garrido J."/>
        </authorList>
    </citation>
    <scope>NUCLEOTIDE SEQUENCE</scope>
</reference>
<protein>
    <submittedName>
        <fullName evidence="1">Uncharacterized protein</fullName>
    </submittedName>
</protein>